<organism evidence="1 2">
    <name type="scientific">Escherichia coli</name>
    <dbReference type="NCBI Taxonomy" id="562"/>
    <lineage>
        <taxon>Bacteria</taxon>
        <taxon>Pseudomonadati</taxon>
        <taxon>Pseudomonadota</taxon>
        <taxon>Gammaproteobacteria</taxon>
        <taxon>Enterobacterales</taxon>
        <taxon>Enterobacteriaceae</taxon>
        <taxon>Escherichia</taxon>
    </lineage>
</organism>
<dbReference type="EMBL" id="CP024976">
    <property type="protein sequence ID" value="ATZ30168.1"/>
    <property type="molecule type" value="Genomic_DNA"/>
</dbReference>
<name>A0A2H4TKU6_ECOLX</name>
<protein>
    <submittedName>
        <fullName evidence="1">Uncharacterized protein</fullName>
    </submittedName>
</protein>
<evidence type="ECO:0000313" key="1">
    <source>
        <dbReference type="EMBL" id="ATZ30168.1"/>
    </source>
</evidence>
<evidence type="ECO:0000313" key="2">
    <source>
        <dbReference type="Proteomes" id="UP000236551"/>
    </source>
</evidence>
<proteinExistence type="predicted"/>
<dbReference type="Proteomes" id="UP000236551">
    <property type="component" value="Plasmid pCV839-15-p2"/>
</dbReference>
<keyword evidence="1" id="KW-0614">Plasmid</keyword>
<reference evidence="1 2" key="1">
    <citation type="submission" date="2017-11" db="EMBL/GenBank/DDBJ databases">
        <title>Escherichia coli CV839-15 Genome sequencing and assembly.</title>
        <authorList>
            <person name="Li Z."/>
            <person name="Song N."/>
            <person name="Li W."/>
            <person name="Philip H.R."/>
            <person name="Bu Z."/>
            <person name="Siguo L."/>
        </authorList>
    </citation>
    <scope>NUCLEOTIDE SEQUENCE [LARGE SCALE GENOMIC DNA]</scope>
    <source>
        <strain evidence="1 2">CV839-15</strain>
        <plasmid evidence="2">Plasmid pcv839-15-p2</plasmid>
    </source>
</reference>
<sequence>MLAIVISNIFQYFFVKKSNFNSWLWHRILLYPKKGTND</sequence>
<dbReference type="AlphaFoldDB" id="A0A2H4TKU6"/>
<accession>A0A2H4TKU6</accession>
<gene>
    <name evidence="1" type="ORF">CV83915_2p0164</name>
</gene>
<geneLocation type="plasmid" evidence="2">
    <name>pcv839-15-p2</name>
</geneLocation>